<evidence type="ECO:0000256" key="1">
    <source>
        <dbReference type="SAM" id="MobiDB-lite"/>
    </source>
</evidence>
<feature type="compositionally biased region" description="Basic and acidic residues" evidence="1">
    <location>
        <begin position="13"/>
        <end position="23"/>
    </location>
</feature>
<comment type="caution">
    <text evidence="2">The sequence shown here is derived from an EMBL/GenBank/DDBJ whole genome shotgun (WGS) entry which is preliminary data.</text>
</comment>
<evidence type="ECO:0000313" key="2">
    <source>
        <dbReference type="EMBL" id="KAF7809571.1"/>
    </source>
</evidence>
<feature type="compositionally biased region" description="Polar residues" evidence="1">
    <location>
        <begin position="28"/>
        <end position="41"/>
    </location>
</feature>
<evidence type="ECO:0000313" key="3">
    <source>
        <dbReference type="Proteomes" id="UP000634136"/>
    </source>
</evidence>
<accession>A0A834W8L5</accession>
<dbReference type="Proteomes" id="UP000634136">
    <property type="component" value="Unassembled WGS sequence"/>
</dbReference>
<protein>
    <submittedName>
        <fullName evidence="2">Uncharacterized protein</fullName>
    </submittedName>
</protein>
<organism evidence="2 3">
    <name type="scientific">Senna tora</name>
    <dbReference type="NCBI Taxonomy" id="362788"/>
    <lineage>
        <taxon>Eukaryota</taxon>
        <taxon>Viridiplantae</taxon>
        <taxon>Streptophyta</taxon>
        <taxon>Embryophyta</taxon>
        <taxon>Tracheophyta</taxon>
        <taxon>Spermatophyta</taxon>
        <taxon>Magnoliopsida</taxon>
        <taxon>eudicotyledons</taxon>
        <taxon>Gunneridae</taxon>
        <taxon>Pentapetalae</taxon>
        <taxon>rosids</taxon>
        <taxon>fabids</taxon>
        <taxon>Fabales</taxon>
        <taxon>Fabaceae</taxon>
        <taxon>Caesalpinioideae</taxon>
        <taxon>Cassia clade</taxon>
        <taxon>Senna</taxon>
    </lineage>
</organism>
<dbReference type="EMBL" id="JAAIUW010000011">
    <property type="protein sequence ID" value="KAF7809571.1"/>
    <property type="molecule type" value="Genomic_DNA"/>
</dbReference>
<gene>
    <name evidence="2" type="ORF">G2W53_036314</name>
</gene>
<proteinExistence type="predicted"/>
<keyword evidence="3" id="KW-1185">Reference proteome</keyword>
<sequence>MCAFGGVPKRKREGGERVADKCGRGQCPESQGSVKGSQSNPFDHIGP</sequence>
<name>A0A834W8L5_9FABA</name>
<dbReference type="AlphaFoldDB" id="A0A834W8L5"/>
<reference evidence="2" key="1">
    <citation type="submission" date="2020-09" db="EMBL/GenBank/DDBJ databases">
        <title>Genome-Enabled Discovery of Anthraquinone Biosynthesis in Senna tora.</title>
        <authorList>
            <person name="Kang S.-H."/>
            <person name="Pandey R.P."/>
            <person name="Lee C.-M."/>
            <person name="Sim J.-S."/>
            <person name="Jeong J.-T."/>
            <person name="Choi B.-S."/>
            <person name="Jung M."/>
            <person name="Ginzburg D."/>
            <person name="Zhao K."/>
            <person name="Won S.Y."/>
            <person name="Oh T.-J."/>
            <person name="Yu Y."/>
            <person name="Kim N.-H."/>
            <person name="Lee O.R."/>
            <person name="Lee T.-H."/>
            <person name="Bashyal P."/>
            <person name="Kim T.-S."/>
            <person name="Lee W.-H."/>
            <person name="Kawkins C."/>
            <person name="Kim C.-K."/>
            <person name="Kim J.S."/>
            <person name="Ahn B.O."/>
            <person name="Rhee S.Y."/>
            <person name="Sohng J.K."/>
        </authorList>
    </citation>
    <scope>NUCLEOTIDE SEQUENCE</scope>
    <source>
        <tissue evidence="2">Leaf</tissue>
    </source>
</reference>
<feature type="region of interest" description="Disordered" evidence="1">
    <location>
        <begin position="1"/>
        <end position="47"/>
    </location>
</feature>